<dbReference type="KEGG" id="gfs:119634529"/>
<keyword evidence="1" id="KW-1133">Transmembrane helix</keyword>
<evidence type="ECO:0000313" key="3">
    <source>
        <dbReference type="RefSeq" id="XP_037884682.1"/>
    </source>
</evidence>
<evidence type="ECO:0000313" key="2">
    <source>
        <dbReference type="Proteomes" id="UP000092443"/>
    </source>
</evidence>
<dbReference type="AlphaFoldDB" id="A0A8U0WHK9"/>
<sequence>MATNWWFFTGTIITLKSFIYDLSATCCFCLFSSCYRHRYAMPCHAVPYEYVRRVLSVENLLLKFLLYTSIRSKTTPPLYLCVDLINDGPCFDSSFIYNEQLYFSNVSSEDTNGKQKTSSRCQFSLESTTRDI</sequence>
<gene>
    <name evidence="3" type="primary">LOC119634529</name>
</gene>
<organism evidence="2 3">
    <name type="scientific">Glossina fuscipes</name>
    <dbReference type="NCBI Taxonomy" id="7396"/>
    <lineage>
        <taxon>Eukaryota</taxon>
        <taxon>Metazoa</taxon>
        <taxon>Ecdysozoa</taxon>
        <taxon>Arthropoda</taxon>
        <taxon>Hexapoda</taxon>
        <taxon>Insecta</taxon>
        <taxon>Pterygota</taxon>
        <taxon>Neoptera</taxon>
        <taxon>Endopterygota</taxon>
        <taxon>Diptera</taxon>
        <taxon>Brachycera</taxon>
        <taxon>Muscomorpha</taxon>
        <taxon>Hippoboscoidea</taxon>
        <taxon>Glossinidae</taxon>
        <taxon>Glossina</taxon>
    </lineage>
</organism>
<dbReference type="GeneID" id="119634529"/>
<feature type="transmembrane region" description="Helical" evidence="1">
    <location>
        <begin position="6"/>
        <end position="31"/>
    </location>
</feature>
<keyword evidence="2" id="KW-1185">Reference proteome</keyword>
<reference evidence="3" key="1">
    <citation type="submission" date="2025-08" db="UniProtKB">
        <authorList>
            <consortium name="RefSeq"/>
        </authorList>
    </citation>
    <scope>IDENTIFICATION</scope>
    <source>
        <tissue evidence="3">Whole body pupa</tissue>
    </source>
</reference>
<name>A0A8U0WHK9_9MUSC</name>
<proteinExistence type="predicted"/>
<evidence type="ECO:0000256" key="1">
    <source>
        <dbReference type="SAM" id="Phobius"/>
    </source>
</evidence>
<keyword evidence="1" id="KW-0812">Transmembrane</keyword>
<dbReference type="RefSeq" id="XP_037884682.1">
    <property type="nucleotide sequence ID" value="XM_038028754.1"/>
</dbReference>
<accession>A0A8U0WHK9</accession>
<dbReference type="Proteomes" id="UP000092443">
    <property type="component" value="Unplaced"/>
</dbReference>
<keyword evidence="1" id="KW-0472">Membrane</keyword>
<protein>
    <submittedName>
        <fullName evidence="3">Uncharacterized protein LOC119634529</fullName>
    </submittedName>
</protein>